<accession>A0A4Z0FDD4</accession>
<organism evidence="2 3">
    <name type="scientific">Candidatus Macondimonas diazotrophica</name>
    <dbReference type="NCBI Taxonomy" id="2305248"/>
    <lineage>
        <taxon>Bacteria</taxon>
        <taxon>Pseudomonadati</taxon>
        <taxon>Pseudomonadota</taxon>
        <taxon>Gammaproteobacteria</taxon>
        <taxon>Chromatiales</taxon>
        <taxon>Ectothiorhodospiraceae</taxon>
        <taxon>Candidatus Macondimonas</taxon>
    </lineage>
</organism>
<dbReference type="AlphaFoldDB" id="A0A4Z0FDD4"/>
<evidence type="ECO:0000313" key="3">
    <source>
        <dbReference type="Proteomes" id="UP000297890"/>
    </source>
</evidence>
<evidence type="ECO:0000313" key="2">
    <source>
        <dbReference type="EMBL" id="TFZ83787.1"/>
    </source>
</evidence>
<dbReference type="RefSeq" id="WP_135280714.1">
    <property type="nucleotide sequence ID" value="NZ_SRIO01000002.1"/>
</dbReference>
<sequence length="185" mass="19714">MSSRWAHRIGMAVLGAGWCTLVAAQEAEVFTLPEEPPVESEQIDLDRDADEVNIPALPGTGVATPSTVSAPTSARRAIAAPLPGLPSGSGRMGNPGTRQIEQFARIYRELEAIHARYQRLVPAADELERQSLALSGNAEMRAAIEQGGMSVADYNAISLRRWEDADVARRVDEALAATAGKPGGR</sequence>
<proteinExistence type="predicted"/>
<name>A0A4Z0FDD4_9GAMM</name>
<dbReference type="EMBL" id="SRIO01000002">
    <property type="protein sequence ID" value="TFZ83787.1"/>
    <property type="molecule type" value="Genomic_DNA"/>
</dbReference>
<comment type="caution">
    <text evidence="2">The sequence shown here is derived from an EMBL/GenBank/DDBJ whole genome shotgun (WGS) entry which is preliminary data.</text>
</comment>
<protein>
    <submittedName>
        <fullName evidence="2">DUF4168 domain-containing protein</fullName>
    </submittedName>
</protein>
<reference evidence="2 3" key="1">
    <citation type="journal article" date="2019" name="ISME J.">
        <title>Candidatus Macondimonas diazotrophica, a novel gammaproteobacterial genus dominating crude-oil-contaminated coastal sediments.</title>
        <authorList>
            <person name="Karthikeyan S."/>
            <person name="Konstantinidis K."/>
        </authorList>
    </citation>
    <scope>NUCLEOTIDE SEQUENCE [LARGE SCALE GENOMIC DNA]</scope>
    <source>
        <strain evidence="2 3">KTK01</strain>
    </source>
</reference>
<dbReference type="Proteomes" id="UP000297890">
    <property type="component" value="Unassembled WGS sequence"/>
</dbReference>
<gene>
    <name evidence="2" type="ORF">E4680_02050</name>
</gene>
<dbReference type="Pfam" id="PF13767">
    <property type="entry name" value="DUF4168"/>
    <property type="match status" value="1"/>
</dbReference>
<keyword evidence="3" id="KW-1185">Reference proteome</keyword>
<feature type="domain" description="DUF4168" evidence="1">
    <location>
        <begin position="99"/>
        <end position="171"/>
    </location>
</feature>
<evidence type="ECO:0000259" key="1">
    <source>
        <dbReference type="Pfam" id="PF13767"/>
    </source>
</evidence>
<dbReference type="InterPro" id="IPR025433">
    <property type="entry name" value="DUF4168"/>
</dbReference>